<dbReference type="Pfam" id="PF03101">
    <property type="entry name" value="FAR1"/>
    <property type="match status" value="1"/>
</dbReference>
<feature type="domain" description="FAR1" evidence="1">
    <location>
        <begin position="1"/>
        <end position="78"/>
    </location>
</feature>
<evidence type="ECO:0000313" key="4">
    <source>
        <dbReference type="Proteomes" id="UP001085076"/>
    </source>
</evidence>
<dbReference type="Pfam" id="PF10551">
    <property type="entry name" value="MULE"/>
    <property type="match status" value="1"/>
</dbReference>
<reference evidence="3" key="2">
    <citation type="journal article" date="2022" name="Hortic Res">
        <title>The genome of Dioscorea zingiberensis sheds light on the biosynthesis, origin and evolution of the medicinally important diosgenin saponins.</title>
        <authorList>
            <person name="Li Y."/>
            <person name="Tan C."/>
            <person name="Li Z."/>
            <person name="Guo J."/>
            <person name="Li S."/>
            <person name="Chen X."/>
            <person name="Wang C."/>
            <person name="Dai X."/>
            <person name="Yang H."/>
            <person name="Song W."/>
            <person name="Hou L."/>
            <person name="Xu J."/>
            <person name="Tong Z."/>
            <person name="Xu A."/>
            <person name="Yuan X."/>
            <person name="Wang W."/>
            <person name="Yang Q."/>
            <person name="Chen L."/>
            <person name="Sun Z."/>
            <person name="Wang K."/>
            <person name="Pan B."/>
            <person name="Chen J."/>
            <person name="Bao Y."/>
            <person name="Liu F."/>
            <person name="Qi X."/>
            <person name="Gang D.R."/>
            <person name="Wen J."/>
            <person name="Li J."/>
        </authorList>
    </citation>
    <scope>NUCLEOTIDE SEQUENCE</scope>
    <source>
        <strain evidence="3">Dzin_1.0</strain>
    </source>
</reference>
<gene>
    <name evidence="3" type="ORF">J5N97_003547</name>
</gene>
<dbReference type="InterPro" id="IPR004330">
    <property type="entry name" value="FAR1_DNA_bnd_dom"/>
</dbReference>
<evidence type="ECO:0008006" key="5">
    <source>
        <dbReference type="Google" id="ProtNLM"/>
    </source>
</evidence>
<sequence length="269" mass="31428">MGFSVRRGNKRRSLGESIRQREFLCSKAGYRQQANASEVKKINRLEIRTGCEAKIRFTIEKGVWIVSYFNDQHNHELATSEERINLRLGSKILEGHGNVLLSMVAAGVKQTNSYNFLRKEIGFENINFTKRDCHNFLQIERDKMIEAGDAQSIINFFKHKQAEDPLFFYSVQVDQNNRLANFFWRDRRSKLDYDCFGDILVFDTTFRTNKYNLICAPFVGINNHWNNVLFGCAFLSNETTDSFVGYLKHFYKSWGINNQKVFSPIKIKQ</sequence>
<accession>A0A9D5D4E6</accession>
<dbReference type="AlphaFoldDB" id="A0A9D5D4E6"/>
<dbReference type="InterPro" id="IPR018289">
    <property type="entry name" value="MULE_transposase_dom"/>
</dbReference>
<keyword evidence="4" id="KW-1185">Reference proteome</keyword>
<organism evidence="3 4">
    <name type="scientific">Dioscorea zingiberensis</name>
    <dbReference type="NCBI Taxonomy" id="325984"/>
    <lineage>
        <taxon>Eukaryota</taxon>
        <taxon>Viridiplantae</taxon>
        <taxon>Streptophyta</taxon>
        <taxon>Embryophyta</taxon>
        <taxon>Tracheophyta</taxon>
        <taxon>Spermatophyta</taxon>
        <taxon>Magnoliopsida</taxon>
        <taxon>Liliopsida</taxon>
        <taxon>Dioscoreales</taxon>
        <taxon>Dioscoreaceae</taxon>
        <taxon>Dioscorea</taxon>
    </lineage>
</organism>
<dbReference type="PANTHER" id="PTHR47718">
    <property type="entry name" value="OS01G0519700 PROTEIN"/>
    <property type="match status" value="1"/>
</dbReference>
<evidence type="ECO:0000259" key="2">
    <source>
        <dbReference type="Pfam" id="PF10551"/>
    </source>
</evidence>
<comment type="caution">
    <text evidence="3">The sequence shown here is derived from an EMBL/GenBank/DDBJ whole genome shotgun (WGS) entry which is preliminary data.</text>
</comment>
<dbReference type="OrthoDB" id="639356at2759"/>
<proteinExistence type="predicted"/>
<feature type="domain" description="MULE transposase" evidence="2">
    <location>
        <begin position="199"/>
        <end position="253"/>
    </location>
</feature>
<dbReference type="Proteomes" id="UP001085076">
    <property type="component" value="Miscellaneous, Linkage group lg01"/>
</dbReference>
<name>A0A9D5D4E6_9LILI</name>
<reference evidence="3" key="1">
    <citation type="submission" date="2021-03" db="EMBL/GenBank/DDBJ databases">
        <authorList>
            <person name="Li Z."/>
            <person name="Yang C."/>
        </authorList>
    </citation>
    <scope>NUCLEOTIDE SEQUENCE</scope>
    <source>
        <strain evidence="3">Dzin_1.0</strain>
        <tissue evidence="3">Leaf</tissue>
    </source>
</reference>
<dbReference type="EMBL" id="JAGGNH010000001">
    <property type="protein sequence ID" value="KAJ0985191.1"/>
    <property type="molecule type" value="Genomic_DNA"/>
</dbReference>
<evidence type="ECO:0000259" key="1">
    <source>
        <dbReference type="Pfam" id="PF03101"/>
    </source>
</evidence>
<evidence type="ECO:0000313" key="3">
    <source>
        <dbReference type="EMBL" id="KAJ0985191.1"/>
    </source>
</evidence>
<dbReference type="PANTHER" id="PTHR47718:SF17">
    <property type="entry name" value="PROTEIN FAR1-RELATED SEQUENCE 5-LIKE"/>
    <property type="match status" value="1"/>
</dbReference>
<protein>
    <recommendedName>
        <fullName evidence="5">Protein FAR1-RELATED SEQUENCE</fullName>
    </recommendedName>
</protein>